<proteinExistence type="predicted"/>
<dbReference type="Gene3D" id="3.40.50.300">
    <property type="entry name" value="P-loop containing nucleotide triphosphate hydrolases"/>
    <property type="match status" value="1"/>
</dbReference>
<comment type="caution">
    <text evidence="1">The sequence shown here is derived from an EMBL/GenBank/DDBJ whole genome shotgun (WGS) entry which is preliminary data.</text>
</comment>
<gene>
    <name evidence="1" type="primary">recF_68</name>
    <name evidence="1" type="ORF">SDC9_210149</name>
</gene>
<dbReference type="EMBL" id="VSSQ01140358">
    <property type="protein sequence ID" value="MPN62402.1"/>
    <property type="molecule type" value="Genomic_DNA"/>
</dbReference>
<organism evidence="1">
    <name type="scientific">bioreactor metagenome</name>
    <dbReference type="NCBI Taxonomy" id="1076179"/>
    <lineage>
        <taxon>unclassified sequences</taxon>
        <taxon>metagenomes</taxon>
        <taxon>ecological metagenomes</taxon>
    </lineage>
</organism>
<sequence length="85" mass="9837">MLIALKFAEFKYLYNKNKETPIILFDDIFSELDLKRVEKVIELLKDSDAQIFITLTEPNIIPNNDITTKKIIKIENGVVLPEIIS</sequence>
<dbReference type="AlphaFoldDB" id="A0A645JGQ9"/>
<evidence type="ECO:0000313" key="1">
    <source>
        <dbReference type="EMBL" id="MPN62402.1"/>
    </source>
</evidence>
<dbReference type="Gene3D" id="1.20.1050.90">
    <property type="entry name" value="RecF/RecN/SMC, N-terminal domain"/>
    <property type="match status" value="1"/>
</dbReference>
<reference evidence="1" key="1">
    <citation type="submission" date="2019-08" db="EMBL/GenBank/DDBJ databases">
        <authorList>
            <person name="Kucharzyk K."/>
            <person name="Murdoch R.W."/>
            <person name="Higgins S."/>
            <person name="Loffler F."/>
        </authorList>
    </citation>
    <scope>NUCLEOTIDE SEQUENCE</scope>
</reference>
<dbReference type="SUPFAM" id="SSF52540">
    <property type="entry name" value="P-loop containing nucleoside triphosphate hydrolases"/>
    <property type="match status" value="1"/>
</dbReference>
<accession>A0A645JGQ9</accession>
<dbReference type="InterPro" id="IPR027417">
    <property type="entry name" value="P-loop_NTPase"/>
</dbReference>
<name>A0A645JGQ9_9ZZZZ</name>
<protein>
    <submittedName>
        <fullName evidence="1">DNA replication and repair protein RecF</fullName>
    </submittedName>
</protein>
<dbReference type="InterPro" id="IPR042174">
    <property type="entry name" value="RecF_2"/>
</dbReference>